<dbReference type="InterPro" id="IPR017930">
    <property type="entry name" value="Myb_dom"/>
</dbReference>
<dbReference type="EnsemblPlants" id="Kaladp0058s0347.1.v1.1">
    <property type="protein sequence ID" value="Kaladp0058s0347.1.v1.1"/>
    <property type="gene ID" value="Kaladp0058s0347.v1.1"/>
</dbReference>
<dbReference type="InterPro" id="IPR001005">
    <property type="entry name" value="SANT/Myb"/>
</dbReference>
<keyword evidence="2" id="KW-0677">Repeat</keyword>
<comment type="subcellular location">
    <subcellularLocation>
        <location evidence="1">Nucleus</location>
    </subcellularLocation>
</comment>
<feature type="compositionally biased region" description="Basic residues" evidence="7">
    <location>
        <begin position="130"/>
        <end position="139"/>
    </location>
</feature>
<dbReference type="InterPro" id="IPR015495">
    <property type="entry name" value="Myb_TF_plants"/>
</dbReference>
<dbReference type="GO" id="GO:0030154">
    <property type="term" value="P:cell differentiation"/>
    <property type="evidence" value="ECO:0007669"/>
    <property type="project" value="UniProtKB-ARBA"/>
</dbReference>
<feature type="compositionally biased region" description="Polar residues" evidence="7">
    <location>
        <begin position="175"/>
        <end position="187"/>
    </location>
</feature>
<keyword evidence="5" id="KW-0804">Transcription</keyword>
<evidence type="ECO:0000256" key="3">
    <source>
        <dbReference type="ARBA" id="ARBA00023015"/>
    </source>
</evidence>
<dbReference type="PROSITE" id="PS50090">
    <property type="entry name" value="MYB_LIKE"/>
    <property type="match status" value="2"/>
</dbReference>
<feature type="domain" description="Myb-like" evidence="8">
    <location>
        <begin position="27"/>
        <end position="79"/>
    </location>
</feature>
<dbReference type="PROSITE" id="PS51294">
    <property type="entry name" value="HTH_MYB"/>
    <property type="match status" value="2"/>
</dbReference>
<protein>
    <submittedName>
        <fullName evidence="10">Uncharacterized protein</fullName>
    </submittedName>
</protein>
<evidence type="ECO:0000313" key="11">
    <source>
        <dbReference type="Proteomes" id="UP000594263"/>
    </source>
</evidence>
<evidence type="ECO:0000256" key="2">
    <source>
        <dbReference type="ARBA" id="ARBA00022737"/>
    </source>
</evidence>
<dbReference type="SMART" id="SM00717">
    <property type="entry name" value="SANT"/>
    <property type="match status" value="2"/>
</dbReference>
<evidence type="ECO:0000256" key="5">
    <source>
        <dbReference type="ARBA" id="ARBA00023163"/>
    </source>
</evidence>
<dbReference type="GO" id="GO:0005634">
    <property type="term" value="C:nucleus"/>
    <property type="evidence" value="ECO:0007669"/>
    <property type="project" value="UniProtKB-SubCell"/>
</dbReference>
<feature type="region of interest" description="Disordered" evidence="7">
    <location>
        <begin position="126"/>
        <end position="187"/>
    </location>
</feature>
<dbReference type="FunFam" id="1.10.10.60:FF:000353">
    <property type="entry name" value="Transcription factor WER"/>
    <property type="match status" value="1"/>
</dbReference>
<dbReference type="InterPro" id="IPR009057">
    <property type="entry name" value="Homeodomain-like_sf"/>
</dbReference>
<dbReference type="GO" id="GO:0003677">
    <property type="term" value="F:DNA binding"/>
    <property type="evidence" value="ECO:0007669"/>
    <property type="project" value="UniProtKB-KW"/>
</dbReference>
<dbReference type="Proteomes" id="UP000594263">
    <property type="component" value="Unplaced"/>
</dbReference>
<evidence type="ECO:0000256" key="4">
    <source>
        <dbReference type="ARBA" id="ARBA00023125"/>
    </source>
</evidence>
<dbReference type="PANTHER" id="PTHR47999">
    <property type="entry name" value="TRANSCRIPTION FACTOR MYB8-RELATED-RELATED"/>
    <property type="match status" value="1"/>
</dbReference>
<dbReference type="GO" id="GO:0090558">
    <property type="term" value="P:plant epidermis development"/>
    <property type="evidence" value="ECO:0007669"/>
    <property type="project" value="UniProtKB-ARBA"/>
</dbReference>
<keyword evidence="4" id="KW-0238">DNA-binding</keyword>
<name>A0A7N0U9H1_KALFE</name>
<accession>A0A7N0U9H1</accession>
<evidence type="ECO:0000259" key="9">
    <source>
        <dbReference type="PROSITE" id="PS51294"/>
    </source>
</evidence>
<dbReference type="FunFam" id="1.10.10.60:FF:000001">
    <property type="entry name" value="MYB-related transcription factor"/>
    <property type="match status" value="1"/>
</dbReference>
<sequence length="267" mass="30380">MPLFELLVFALHQSKRGEEMEGGGGVSHQYRRGLWTDEEDKILMEYVEVHGKGQWNRIAKKTGLKRCGKSCRLRWVNYLSPNVKRGNFTEEEEDLIIRLHKLLGNRWSLIAGRVPGRTDNQVKNYWNTHLSKRNGSTKRPRTESYTPNPDTKSPARSKDSETMTAGAFVSLDPLRNNTGSTTENPEQETTAAAALTTVNNVLLDASFSLQNADAFLADGQPQHYASSSQTWRDQMEQQMQMSSYQSLVQFSDEFLQFDFGWSSLFSD</sequence>
<evidence type="ECO:0000313" key="10">
    <source>
        <dbReference type="EnsemblPlants" id="Kaladp0058s0347.1.v1.1"/>
    </source>
</evidence>
<feature type="domain" description="HTH myb-type" evidence="9">
    <location>
        <begin position="31"/>
        <end position="79"/>
    </location>
</feature>
<dbReference type="Pfam" id="PF00249">
    <property type="entry name" value="Myb_DNA-binding"/>
    <property type="match status" value="2"/>
</dbReference>
<keyword evidence="11" id="KW-1185">Reference proteome</keyword>
<evidence type="ECO:0000256" key="7">
    <source>
        <dbReference type="SAM" id="MobiDB-lite"/>
    </source>
</evidence>
<keyword evidence="6" id="KW-0539">Nucleus</keyword>
<feature type="domain" description="Myb-like" evidence="8">
    <location>
        <begin position="80"/>
        <end position="130"/>
    </location>
</feature>
<proteinExistence type="predicted"/>
<dbReference type="Gramene" id="Kaladp0058s0347.1.v1.1">
    <property type="protein sequence ID" value="Kaladp0058s0347.1.v1.1"/>
    <property type="gene ID" value="Kaladp0058s0347.v1.1"/>
</dbReference>
<evidence type="ECO:0000256" key="6">
    <source>
        <dbReference type="ARBA" id="ARBA00023242"/>
    </source>
</evidence>
<evidence type="ECO:0000259" key="8">
    <source>
        <dbReference type="PROSITE" id="PS50090"/>
    </source>
</evidence>
<keyword evidence="3" id="KW-0805">Transcription regulation</keyword>
<dbReference type="PANTHER" id="PTHR47999:SF59">
    <property type="entry name" value="TRANSCRIPTION FACTOR WER-LIKE"/>
    <property type="match status" value="1"/>
</dbReference>
<dbReference type="AlphaFoldDB" id="A0A7N0U9H1"/>
<reference evidence="10" key="1">
    <citation type="submission" date="2021-01" db="UniProtKB">
        <authorList>
            <consortium name="EnsemblPlants"/>
        </authorList>
    </citation>
    <scope>IDENTIFICATION</scope>
</reference>
<evidence type="ECO:0000256" key="1">
    <source>
        <dbReference type="ARBA" id="ARBA00004123"/>
    </source>
</evidence>
<feature type="domain" description="HTH myb-type" evidence="9">
    <location>
        <begin position="80"/>
        <end position="134"/>
    </location>
</feature>
<dbReference type="SUPFAM" id="SSF46689">
    <property type="entry name" value="Homeodomain-like"/>
    <property type="match status" value="1"/>
</dbReference>
<dbReference type="Gene3D" id="1.10.10.60">
    <property type="entry name" value="Homeodomain-like"/>
    <property type="match status" value="2"/>
</dbReference>
<organism evidence="10 11">
    <name type="scientific">Kalanchoe fedtschenkoi</name>
    <name type="common">Lavender scallops</name>
    <name type="synonym">South American air plant</name>
    <dbReference type="NCBI Taxonomy" id="63787"/>
    <lineage>
        <taxon>Eukaryota</taxon>
        <taxon>Viridiplantae</taxon>
        <taxon>Streptophyta</taxon>
        <taxon>Embryophyta</taxon>
        <taxon>Tracheophyta</taxon>
        <taxon>Spermatophyta</taxon>
        <taxon>Magnoliopsida</taxon>
        <taxon>eudicotyledons</taxon>
        <taxon>Gunneridae</taxon>
        <taxon>Pentapetalae</taxon>
        <taxon>Saxifragales</taxon>
        <taxon>Crassulaceae</taxon>
        <taxon>Kalanchoe</taxon>
    </lineage>
</organism>
<dbReference type="GO" id="GO:0048731">
    <property type="term" value="P:system development"/>
    <property type="evidence" value="ECO:0007669"/>
    <property type="project" value="UniProtKB-ARBA"/>
</dbReference>
<dbReference type="CDD" id="cd00167">
    <property type="entry name" value="SANT"/>
    <property type="match status" value="2"/>
</dbReference>